<dbReference type="NCBIfam" id="NF004651">
    <property type="entry name" value="PRK05996.1"/>
    <property type="match status" value="1"/>
</dbReference>
<keyword evidence="5 9" id="KW-1133">Transmembrane helix</keyword>
<protein>
    <submittedName>
        <fullName evidence="11">Chemotaxis protein MotB</fullName>
    </submittedName>
</protein>
<evidence type="ECO:0000256" key="6">
    <source>
        <dbReference type="ARBA" id="ARBA00023136"/>
    </source>
</evidence>
<dbReference type="PROSITE" id="PS51123">
    <property type="entry name" value="OMPA_2"/>
    <property type="match status" value="1"/>
</dbReference>
<gene>
    <name evidence="11" type="primary">motB_2</name>
    <name evidence="11" type="ORF">NCTC10684_01891</name>
</gene>
<comment type="subcellular location">
    <subcellularLocation>
        <location evidence="1">Cell membrane</location>
        <topology evidence="1">Single-pass membrane protein</topology>
    </subcellularLocation>
</comment>
<keyword evidence="6 7" id="KW-0472">Membrane</keyword>
<feature type="region of interest" description="Disordered" evidence="8">
    <location>
        <begin position="196"/>
        <end position="287"/>
    </location>
</feature>
<proteinExistence type="inferred from homology"/>
<sequence length="441" mass="46906">MNGPDGPEPRHEIVIVRRAHSDHDDGHHGGAWKIAFADFMTAMMCFFLVMWLISAANEQTKAAVASYFNPVKLVDRNASRKGLEELGDGPNAVGLTAENPQEASAKAGSDGRGNAGPSTQKNSADAMEAVNRSDAHLFADPYAVLAEIAQDTGAKANISERNDGGAQNAGPASGASGGEAYRDPFAPDFWTEQVATPAAEASAERAAIEGEPAKPGDKTERSAKTDPVKAQEQQAKLAEQAPPVQLTPVPTARETAAKPGDAPKSDTNEAEAMAEAPKPKNEAPARETINDADAIRRELAEAIKSGGGALPDGLSVVATDKGVVISVTEQFDFGMFEIGSAVPRKQLVLAMEKIAKTLATHEGNISINGHTDARPFRGGGYDNWRLSTSRAHSAYYMLARAGLDEKRIVEVAGFADRKLRDKTEPFSATNRRIEILLERTE</sequence>
<evidence type="ECO:0000256" key="5">
    <source>
        <dbReference type="ARBA" id="ARBA00022989"/>
    </source>
</evidence>
<reference evidence="11 12" key="1">
    <citation type="submission" date="2018-06" db="EMBL/GenBank/DDBJ databases">
        <authorList>
            <consortium name="Pathogen Informatics"/>
            <person name="Doyle S."/>
        </authorList>
    </citation>
    <scope>NUCLEOTIDE SEQUENCE [LARGE SCALE GENOMIC DNA]</scope>
    <source>
        <strain evidence="11 12">NCTC10684</strain>
    </source>
</reference>
<dbReference type="PANTHER" id="PTHR30329:SF21">
    <property type="entry name" value="LIPOPROTEIN YIAD-RELATED"/>
    <property type="match status" value="1"/>
</dbReference>
<feature type="domain" description="OmpA-like" evidence="10">
    <location>
        <begin position="323"/>
        <end position="441"/>
    </location>
</feature>
<evidence type="ECO:0000256" key="7">
    <source>
        <dbReference type="PROSITE-ProRule" id="PRU00473"/>
    </source>
</evidence>
<evidence type="ECO:0000256" key="9">
    <source>
        <dbReference type="SAM" id="Phobius"/>
    </source>
</evidence>
<feature type="region of interest" description="Disordered" evidence="8">
    <location>
        <begin position="158"/>
        <end position="184"/>
    </location>
</feature>
<feature type="compositionally biased region" description="Basic and acidic residues" evidence="8">
    <location>
        <begin position="202"/>
        <end position="229"/>
    </location>
</feature>
<evidence type="ECO:0000256" key="3">
    <source>
        <dbReference type="ARBA" id="ARBA00022475"/>
    </source>
</evidence>
<feature type="region of interest" description="Disordered" evidence="8">
    <location>
        <begin position="101"/>
        <end position="128"/>
    </location>
</feature>
<evidence type="ECO:0000256" key="4">
    <source>
        <dbReference type="ARBA" id="ARBA00022692"/>
    </source>
</evidence>
<dbReference type="InterPro" id="IPR036737">
    <property type="entry name" value="OmpA-like_sf"/>
</dbReference>
<evidence type="ECO:0000256" key="8">
    <source>
        <dbReference type="SAM" id="MobiDB-lite"/>
    </source>
</evidence>
<keyword evidence="4 9" id="KW-0812">Transmembrane</keyword>
<evidence type="ECO:0000256" key="1">
    <source>
        <dbReference type="ARBA" id="ARBA00004162"/>
    </source>
</evidence>
<dbReference type="GO" id="GO:0005886">
    <property type="term" value="C:plasma membrane"/>
    <property type="evidence" value="ECO:0007669"/>
    <property type="project" value="UniProtKB-SubCell"/>
</dbReference>
<dbReference type="PANTHER" id="PTHR30329">
    <property type="entry name" value="STATOR ELEMENT OF FLAGELLAR MOTOR COMPLEX"/>
    <property type="match status" value="1"/>
</dbReference>
<dbReference type="RefSeq" id="WP_245431943.1">
    <property type="nucleotide sequence ID" value="NZ_BAAAVY010000008.1"/>
</dbReference>
<feature type="compositionally biased region" description="Basic and acidic residues" evidence="8">
    <location>
        <begin position="277"/>
        <end position="287"/>
    </location>
</feature>
<evidence type="ECO:0000256" key="2">
    <source>
        <dbReference type="ARBA" id="ARBA00008914"/>
    </source>
</evidence>
<dbReference type="CDD" id="cd07185">
    <property type="entry name" value="OmpA_C-like"/>
    <property type="match status" value="1"/>
</dbReference>
<dbReference type="Pfam" id="PF13677">
    <property type="entry name" value="MotB_plug"/>
    <property type="match status" value="1"/>
</dbReference>
<dbReference type="AlphaFoldDB" id="A0A380WI45"/>
<feature type="transmembrane region" description="Helical" evidence="9">
    <location>
        <begin position="34"/>
        <end position="53"/>
    </location>
</feature>
<evidence type="ECO:0000313" key="11">
    <source>
        <dbReference type="EMBL" id="SUU88663.1"/>
    </source>
</evidence>
<dbReference type="EMBL" id="UFSM01000001">
    <property type="protein sequence ID" value="SUU88663.1"/>
    <property type="molecule type" value="Genomic_DNA"/>
</dbReference>
<dbReference type="InterPro" id="IPR006665">
    <property type="entry name" value="OmpA-like"/>
</dbReference>
<dbReference type="Proteomes" id="UP000254701">
    <property type="component" value="Unassembled WGS sequence"/>
</dbReference>
<feature type="compositionally biased region" description="Low complexity" evidence="8">
    <location>
        <begin position="164"/>
        <end position="174"/>
    </location>
</feature>
<dbReference type="Gene3D" id="3.30.1330.60">
    <property type="entry name" value="OmpA-like domain"/>
    <property type="match status" value="1"/>
</dbReference>
<keyword evidence="3" id="KW-1003">Cell membrane</keyword>
<feature type="compositionally biased region" description="Low complexity" evidence="8">
    <location>
        <begin position="230"/>
        <end position="241"/>
    </location>
</feature>
<evidence type="ECO:0000313" key="12">
    <source>
        <dbReference type="Proteomes" id="UP000254701"/>
    </source>
</evidence>
<evidence type="ECO:0000259" key="10">
    <source>
        <dbReference type="PROSITE" id="PS51123"/>
    </source>
</evidence>
<dbReference type="Pfam" id="PF00691">
    <property type="entry name" value="OmpA"/>
    <property type="match status" value="1"/>
</dbReference>
<organism evidence="11 12">
    <name type="scientific">Aminobacter aminovorans</name>
    <name type="common">Chelatobacter heintzii</name>
    <dbReference type="NCBI Taxonomy" id="83263"/>
    <lineage>
        <taxon>Bacteria</taxon>
        <taxon>Pseudomonadati</taxon>
        <taxon>Pseudomonadota</taxon>
        <taxon>Alphaproteobacteria</taxon>
        <taxon>Hyphomicrobiales</taxon>
        <taxon>Phyllobacteriaceae</taxon>
        <taxon>Aminobacter</taxon>
    </lineage>
</organism>
<dbReference type="InterPro" id="IPR050330">
    <property type="entry name" value="Bact_OuterMem_StrucFunc"/>
</dbReference>
<accession>A0A380WI45</accession>
<comment type="similarity">
    <text evidence="2">Belongs to the MotB family.</text>
</comment>
<dbReference type="SUPFAM" id="SSF103088">
    <property type="entry name" value="OmpA-like"/>
    <property type="match status" value="1"/>
</dbReference>
<dbReference type="InterPro" id="IPR025713">
    <property type="entry name" value="MotB-like_N_dom"/>
</dbReference>
<name>A0A380WI45_AMIAI</name>